<accession>A0A812MLC1</accession>
<keyword evidence="1" id="KW-0472">Membrane</keyword>
<gene>
    <name evidence="2" type="ORF">SNAT2548_LOCUS14318</name>
</gene>
<protein>
    <submittedName>
        <fullName evidence="2">Uncharacterized protein</fullName>
    </submittedName>
</protein>
<comment type="caution">
    <text evidence="2">The sequence shown here is derived from an EMBL/GenBank/DDBJ whole genome shotgun (WGS) entry which is preliminary data.</text>
</comment>
<evidence type="ECO:0000313" key="3">
    <source>
        <dbReference type="Proteomes" id="UP000604046"/>
    </source>
</evidence>
<keyword evidence="1" id="KW-0812">Transmembrane</keyword>
<feature type="transmembrane region" description="Helical" evidence="1">
    <location>
        <begin position="82"/>
        <end position="104"/>
    </location>
</feature>
<keyword evidence="1" id="KW-1133">Transmembrane helix</keyword>
<reference evidence="2" key="1">
    <citation type="submission" date="2021-02" db="EMBL/GenBank/DDBJ databases">
        <authorList>
            <person name="Dougan E. K."/>
            <person name="Rhodes N."/>
            <person name="Thang M."/>
            <person name="Chan C."/>
        </authorList>
    </citation>
    <scope>NUCLEOTIDE SEQUENCE</scope>
</reference>
<organism evidence="2 3">
    <name type="scientific">Symbiodinium natans</name>
    <dbReference type="NCBI Taxonomy" id="878477"/>
    <lineage>
        <taxon>Eukaryota</taxon>
        <taxon>Sar</taxon>
        <taxon>Alveolata</taxon>
        <taxon>Dinophyceae</taxon>
        <taxon>Suessiales</taxon>
        <taxon>Symbiodiniaceae</taxon>
        <taxon>Symbiodinium</taxon>
    </lineage>
</organism>
<evidence type="ECO:0000313" key="2">
    <source>
        <dbReference type="EMBL" id="CAE7269830.1"/>
    </source>
</evidence>
<sequence>MDFMETSGSRLMSGTFESNGVDMLTCTDLIQSIFTSPAELREKARSVPLHGAFYDLLFHNCQLFLLQLICQRYLVPLKVMPLAVGSVVASPLLLVMELTFLALFQALQTTDVAAAFGLAWICAKVYLADRYPRENILDFLPYLAALLITLGLICRQGTDPVTAIPVLSLLWHMVMIWESMRLNMVYQSGRLTLLNTGLFILAVGLVARVQFLNGWPVQDLLIVVLLAPLPLLRVVLVGYIVSA</sequence>
<feature type="transmembrane region" description="Helical" evidence="1">
    <location>
        <begin position="221"/>
        <end position="241"/>
    </location>
</feature>
<dbReference type="Proteomes" id="UP000604046">
    <property type="component" value="Unassembled WGS sequence"/>
</dbReference>
<dbReference type="AlphaFoldDB" id="A0A812MLC1"/>
<feature type="transmembrane region" description="Helical" evidence="1">
    <location>
        <begin position="192"/>
        <end position="209"/>
    </location>
</feature>
<dbReference type="EMBL" id="CAJNDS010001646">
    <property type="protein sequence ID" value="CAE7269830.1"/>
    <property type="molecule type" value="Genomic_DNA"/>
</dbReference>
<proteinExistence type="predicted"/>
<name>A0A812MLC1_9DINO</name>
<feature type="transmembrane region" description="Helical" evidence="1">
    <location>
        <begin position="164"/>
        <end position="180"/>
    </location>
</feature>
<feature type="transmembrane region" description="Helical" evidence="1">
    <location>
        <begin position="139"/>
        <end position="158"/>
    </location>
</feature>
<evidence type="ECO:0000256" key="1">
    <source>
        <dbReference type="SAM" id="Phobius"/>
    </source>
</evidence>
<keyword evidence="3" id="KW-1185">Reference proteome</keyword>
<feature type="transmembrane region" description="Helical" evidence="1">
    <location>
        <begin position="110"/>
        <end position="127"/>
    </location>
</feature>